<dbReference type="GO" id="GO:0005739">
    <property type="term" value="C:mitochondrion"/>
    <property type="evidence" value="ECO:0007669"/>
    <property type="project" value="TreeGrafter"/>
</dbReference>
<organism evidence="4 5">
    <name type="scientific">Drosophila yakuba</name>
    <name type="common">Fruit fly</name>
    <dbReference type="NCBI Taxonomy" id="7245"/>
    <lineage>
        <taxon>Eukaryota</taxon>
        <taxon>Metazoa</taxon>
        <taxon>Ecdysozoa</taxon>
        <taxon>Arthropoda</taxon>
        <taxon>Hexapoda</taxon>
        <taxon>Insecta</taxon>
        <taxon>Pterygota</taxon>
        <taxon>Neoptera</taxon>
        <taxon>Endopterygota</taxon>
        <taxon>Diptera</taxon>
        <taxon>Brachycera</taxon>
        <taxon>Muscomorpha</taxon>
        <taxon>Ephydroidea</taxon>
        <taxon>Drosophilidae</taxon>
        <taxon>Drosophila</taxon>
        <taxon>Sophophora</taxon>
    </lineage>
</organism>
<name>B4PVR2_DROYA</name>
<dbReference type="KEGG" id="dya:Dyak_GE23505"/>
<evidence type="ECO:0000313" key="4">
    <source>
        <dbReference type="EMBL" id="EDW98911.2"/>
    </source>
</evidence>
<dbReference type="InterPro" id="IPR036065">
    <property type="entry name" value="BolA-like_sf"/>
</dbReference>
<dbReference type="PANTHER" id="PTHR46229">
    <property type="entry name" value="BOLA TRANSCRIPTION REGULATOR"/>
    <property type="match status" value="1"/>
</dbReference>
<dbReference type="InterPro" id="IPR002634">
    <property type="entry name" value="BolA"/>
</dbReference>
<evidence type="ECO:0000313" key="5">
    <source>
        <dbReference type="Proteomes" id="UP000002282"/>
    </source>
</evidence>
<accession>B4PVR2</accession>
<reference evidence="4 5" key="1">
    <citation type="journal article" date="2007" name="Nature">
        <title>Evolution of genes and genomes on the Drosophila phylogeny.</title>
        <authorList>
            <consortium name="Drosophila 12 Genomes Consortium"/>
            <person name="Clark A.G."/>
            <person name="Eisen M.B."/>
            <person name="Smith D.R."/>
            <person name="Bergman C.M."/>
            <person name="Oliver B."/>
            <person name="Markow T.A."/>
            <person name="Kaufman T.C."/>
            <person name="Kellis M."/>
            <person name="Gelbart W."/>
            <person name="Iyer V.N."/>
            <person name="Pollard D.A."/>
            <person name="Sackton T.B."/>
            <person name="Larracuente A.M."/>
            <person name="Singh N.D."/>
            <person name="Abad J.P."/>
            <person name="Abt D.N."/>
            <person name="Adryan B."/>
            <person name="Aguade M."/>
            <person name="Akashi H."/>
            <person name="Anderson W.W."/>
            <person name="Aquadro C.F."/>
            <person name="Ardell D.H."/>
            <person name="Arguello R."/>
            <person name="Artieri C.G."/>
            <person name="Barbash D.A."/>
            <person name="Barker D."/>
            <person name="Barsanti P."/>
            <person name="Batterham P."/>
            <person name="Batzoglou S."/>
            <person name="Begun D."/>
            <person name="Bhutkar A."/>
            <person name="Blanco E."/>
            <person name="Bosak S.A."/>
            <person name="Bradley R.K."/>
            <person name="Brand A.D."/>
            <person name="Brent M.R."/>
            <person name="Brooks A.N."/>
            <person name="Brown R.H."/>
            <person name="Butlin R.K."/>
            <person name="Caggese C."/>
            <person name="Calvi B.R."/>
            <person name="Bernardo de Carvalho A."/>
            <person name="Caspi A."/>
            <person name="Castrezana S."/>
            <person name="Celniker S.E."/>
            <person name="Chang J.L."/>
            <person name="Chapple C."/>
            <person name="Chatterji S."/>
            <person name="Chinwalla A."/>
            <person name="Civetta A."/>
            <person name="Clifton S.W."/>
            <person name="Comeron J.M."/>
            <person name="Costello J.C."/>
            <person name="Coyne J.A."/>
            <person name="Daub J."/>
            <person name="David R.G."/>
            <person name="Delcher A.L."/>
            <person name="Delehaunty K."/>
            <person name="Do C.B."/>
            <person name="Ebling H."/>
            <person name="Edwards K."/>
            <person name="Eickbush T."/>
            <person name="Evans J.D."/>
            <person name="Filipski A."/>
            <person name="Findeiss S."/>
            <person name="Freyhult E."/>
            <person name="Fulton L."/>
            <person name="Fulton R."/>
            <person name="Garcia A.C."/>
            <person name="Gardiner A."/>
            <person name="Garfield D.A."/>
            <person name="Garvin B.E."/>
            <person name="Gibson G."/>
            <person name="Gilbert D."/>
            <person name="Gnerre S."/>
            <person name="Godfrey J."/>
            <person name="Good R."/>
            <person name="Gotea V."/>
            <person name="Gravely B."/>
            <person name="Greenberg A.J."/>
            <person name="Griffiths-Jones S."/>
            <person name="Gross S."/>
            <person name="Guigo R."/>
            <person name="Gustafson E.A."/>
            <person name="Haerty W."/>
            <person name="Hahn M.W."/>
            <person name="Halligan D.L."/>
            <person name="Halpern A.L."/>
            <person name="Halter G.M."/>
            <person name="Han M.V."/>
            <person name="Heger A."/>
            <person name="Hillier L."/>
            <person name="Hinrichs A.S."/>
            <person name="Holmes I."/>
            <person name="Hoskins R.A."/>
            <person name="Hubisz M.J."/>
            <person name="Hultmark D."/>
            <person name="Huntley M.A."/>
            <person name="Jaffe D.B."/>
            <person name="Jagadeeshan S."/>
            <person name="Jeck W.R."/>
            <person name="Johnson J."/>
            <person name="Jones C.D."/>
            <person name="Jordan W.C."/>
            <person name="Karpen G.H."/>
            <person name="Kataoka E."/>
            <person name="Keightley P.D."/>
            <person name="Kheradpour P."/>
            <person name="Kirkness E.F."/>
            <person name="Koerich L.B."/>
            <person name="Kristiansen K."/>
            <person name="Kudrna D."/>
            <person name="Kulathinal R.J."/>
            <person name="Kumar S."/>
            <person name="Kwok R."/>
            <person name="Lander E."/>
            <person name="Langley C.H."/>
            <person name="Lapoint R."/>
            <person name="Lazzaro B.P."/>
            <person name="Lee S.J."/>
            <person name="Levesque L."/>
            <person name="Li R."/>
            <person name="Lin C.F."/>
            <person name="Lin M.F."/>
            <person name="Lindblad-Toh K."/>
            <person name="Llopart A."/>
            <person name="Long M."/>
            <person name="Low L."/>
            <person name="Lozovsky E."/>
            <person name="Lu J."/>
            <person name="Luo M."/>
            <person name="Machado C.A."/>
            <person name="Makalowski W."/>
            <person name="Marzo M."/>
            <person name="Matsuda M."/>
            <person name="Matzkin L."/>
            <person name="McAllister B."/>
            <person name="McBride C.S."/>
            <person name="McKernan B."/>
            <person name="McKernan K."/>
            <person name="Mendez-Lago M."/>
            <person name="Minx P."/>
            <person name="Mollenhauer M.U."/>
            <person name="Montooth K."/>
            <person name="Mount S.M."/>
            <person name="Mu X."/>
            <person name="Myers E."/>
            <person name="Negre B."/>
            <person name="Newfeld S."/>
            <person name="Nielsen R."/>
            <person name="Noor M.A."/>
            <person name="O'Grady P."/>
            <person name="Pachter L."/>
            <person name="Papaceit M."/>
            <person name="Parisi M.J."/>
            <person name="Parisi M."/>
            <person name="Parts L."/>
            <person name="Pedersen J.S."/>
            <person name="Pesole G."/>
            <person name="Phillippy A.M."/>
            <person name="Ponting C.P."/>
            <person name="Pop M."/>
            <person name="Porcelli D."/>
            <person name="Powell J.R."/>
            <person name="Prohaska S."/>
            <person name="Pruitt K."/>
            <person name="Puig M."/>
            <person name="Quesneville H."/>
            <person name="Ram K.R."/>
            <person name="Rand D."/>
            <person name="Rasmussen M.D."/>
            <person name="Reed L.K."/>
            <person name="Reenan R."/>
            <person name="Reily A."/>
            <person name="Remington K.A."/>
            <person name="Rieger T.T."/>
            <person name="Ritchie M.G."/>
            <person name="Robin C."/>
            <person name="Rogers Y.H."/>
            <person name="Rohde C."/>
            <person name="Rozas J."/>
            <person name="Rubenfield M.J."/>
            <person name="Ruiz A."/>
            <person name="Russo S."/>
            <person name="Salzberg S.L."/>
            <person name="Sanchez-Gracia A."/>
            <person name="Saranga D.J."/>
            <person name="Sato H."/>
            <person name="Schaeffer S.W."/>
            <person name="Schatz M.C."/>
            <person name="Schlenke T."/>
            <person name="Schwartz R."/>
            <person name="Segarra C."/>
            <person name="Singh R.S."/>
            <person name="Sirot L."/>
            <person name="Sirota M."/>
            <person name="Sisneros N.B."/>
            <person name="Smith C.D."/>
            <person name="Smith T.F."/>
            <person name="Spieth J."/>
            <person name="Stage D.E."/>
            <person name="Stark A."/>
            <person name="Stephan W."/>
            <person name="Strausberg R.L."/>
            <person name="Strempel S."/>
            <person name="Sturgill D."/>
            <person name="Sutton G."/>
            <person name="Sutton G.G."/>
            <person name="Tao W."/>
            <person name="Teichmann S."/>
            <person name="Tobari Y.N."/>
            <person name="Tomimura Y."/>
            <person name="Tsolas J.M."/>
            <person name="Valente V.L."/>
            <person name="Venter E."/>
            <person name="Venter J.C."/>
            <person name="Vicario S."/>
            <person name="Vieira F.G."/>
            <person name="Vilella A.J."/>
            <person name="Villasante A."/>
            <person name="Walenz B."/>
            <person name="Wang J."/>
            <person name="Wasserman M."/>
            <person name="Watts T."/>
            <person name="Wilson D."/>
            <person name="Wilson R.K."/>
            <person name="Wing R.A."/>
            <person name="Wolfner M.F."/>
            <person name="Wong A."/>
            <person name="Wong G.K."/>
            <person name="Wu C.I."/>
            <person name="Wu G."/>
            <person name="Yamamoto D."/>
            <person name="Yang H.P."/>
            <person name="Yang S.P."/>
            <person name="Yorke J.A."/>
            <person name="Yoshida K."/>
            <person name="Zdobnov E."/>
            <person name="Zhang P."/>
            <person name="Zhang Y."/>
            <person name="Zimin A.V."/>
            <person name="Baldwin J."/>
            <person name="Abdouelleil A."/>
            <person name="Abdulkadir J."/>
            <person name="Abebe A."/>
            <person name="Abera B."/>
            <person name="Abreu J."/>
            <person name="Acer S.C."/>
            <person name="Aftuck L."/>
            <person name="Alexander A."/>
            <person name="An P."/>
            <person name="Anderson E."/>
            <person name="Anderson S."/>
            <person name="Arachi H."/>
            <person name="Azer M."/>
            <person name="Bachantsang P."/>
            <person name="Barry A."/>
            <person name="Bayul T."/>
            <person name="Berlin A."/>
            <person name="Bessette D."/>
            <person name="Bloom T."/>
            <person name="Blye J."/>
            <person name="Boguslavskiy L."/>
            <person name="Bonnet C."/>
            <person name="Boukhgalter B."/>
            <person name="Bourzgui I."/>
            <person name="Brown A."/>
            <person name="Cahill P."/>
            <person name="Channer S."/>
            <person name="Cheshatsang Y."/>
            <person name="Chuda L."/>
            <person name="Citroen M."/>
            <person name="Collymore A."/>
            <person name="Cooke P."/>
            <person name="Costello M."/>
            <person name="D'Aco K."/>
            <person name="Daza R."/>
            <person name="De Haan G."/>
            <person name="DeGray S."/>
            <person name="DeMaso C."/>
            <person name="Dhargay N."/>
            <person name="Dooley K."/>
            <person name="Dooley E."/>
            <person name="Doricent M."/>
            <person name="Dorje P."/>
            <person name="Dorjee K."/>
            <person name="Dupes A."/>
            <person name="Elong R."/>
            <person name="Falk J."/>
            <person name="Farina A."/>
            <person name="Faro S."/>
            <person name="Ferguson D."/>
            <person name="Fisher S."/>
            <person name="Foley C.D."/>
            <person name="Franke A."/>
            <person name="Friedrich D."/>
            <person name="Gadbois L."/>
            <person name="Gearin G."/>
            <person name="Gearin C.R."/>
            <person name="Giannoukos G."/>
            <person name="Goode T."/>
            <person name="Graham J."/>
            <person name="Grandbois E."/>
            <person name="Grewal S."/>
            <person name="Gyaltsen K."/>
            <person name="Hafez N."/>
            <person name="Hagos B."/>
            <person name="Hall J."/>
            <person name="Henson C."/>
            <person name="Hollinger A."/>
            <person name="Honan T."/>
            <person name="Huard M.D."/>
            <person name="Hughes L."/>
            <person name="Hurhula B."/>
            <person name="Husby M.E."/>
            <person name="Kamat A."/>
            <person name="Kanga B."/>
            <person name="Kashin S."/>
            <person name="Khazanovich D."/>
            <person name="Kisner P."/>
            <person name="Lance K."/>
            <person name="Lara M."/>
            <person name="Lee W."/>
            <person name="Lennon N."/>
            <person name="Letendre F."/>
            <person name="LeVine R."/>
            <person name="Lipovsky A."/>
            <person name="Liu X."/>
            <person name="Liu J."/>
            <person name="Liu S."/>
            <person name="Lokyitsang T."/>
            <person name="Lokyitsang Y."/>
            <person name="Lubonja R."/>
            <person name="Lui A."/>
            <person name="MacDonald P."/>
            <person name="Magnisalis V."/>
            <person name="Maru K."/>
            <person name="Matthews C."/>
            <person name="McCusker W."/>
            <person name="McDonough S."/>
            <person name="Mehta T."/>
            <person name="Meldrim J."/>
            <person name="Meneus L."/>
            <person name="Mihai O."/>
            <person name="Mihalev A."/>
            <person name="Mihova T."/>
            <person name="Mittelman R."/>
            <person name="Mlenga V."/>
            <person name="Montmayeur A."/>
            <person name="Mulrain L."/>
            <person name="Navidi A."/>
            <person name="Naylor J."/>
            <person name="Negash T."/>
            <person name="Nguyen T."/>
            <person name="Nguyen N."/>
            <person name="Nicol R."/>
            <person name="Norbu C."/>
            <person name="Norbu N."/>
            <person name="Novod N."/>
            <person name="O'Neill B."/>
            <person name="Osman S."/>
            <person name="Markiewicz E."/>
            <person name="Oyono O.L."/>
            <person name="Patti C."/>
            <person name="Phunkhang P."/>
            <person name="Pierre F."/>
            <person name="Priest M."/>
            <person name="Raghuraman S."/>
            <person name="Rege F."/>
            <person name="Reyes R."/>
            <person name="Rise C."/>
            <person name="Rogov P."/>
            <person name="Ross K."/>
            <person name="Ryan E."/>
            <person name="Settipalli S."/>
            <person name="Shea T."/>
            <person name="Sherpa N."/>
            <person name="Shi L."/>
            <person name="Shih D."/>
            <person name="Sparrow T."/>
            <person name="Spaulding J."/>
            <person name="Stalker J."/>
            <person name="Stange-Thomann N."/>
            <person name="Stavropoulos S."/>
            <person name="Stone C."/>
            <person name="Strader C."/>
            <person name="Tesfaye S."/>
            <person name="Thomson T."/>
            <person name="Thoulutsang Y."/>
            <person name="Thoulutsang D."/>
            <person name="Topham K."/>
            <person name="Topping I."/>
            <person name="Tsamla T."/>
            <person name="Vassiliev H."/>
            <person name="Vo A."/>
            <person name="Wangchuk T."/>
            <person name="Wangdi T."/>
            <person name="Weiand M."/>
            <person name="Wilkinson J."/>
            <person name="Wilson A."/>
            <person name="Yadav S."/>
            <person name="Young G."/>
            <person name="Yu Q."/>
            <person name="Zembek L."/>
            <person name="Zhong D."/>
            <person name="Zimmer A."/>
            <person name="Zwirko Z."/>
            <person name="Jaffe D.B."/>
            <person name="Alvarez P."/>
            <person name="Brockman W."/>
            <person name="Butler J."/>
            <person name="Chin C."/>
            <person name="Gnerre S."/>
            <person name="Grabherr M."/>
            <person name="Kleber M."/>
            <person name="Mauceli E."/>
            <person name="MacCallum I."/>
        </authorList>
    </citation>
    <scope>NUCLEOTIDE SEQUENCE [LARGE SCALE GENOMIC DNA]</scope>
    <source>
        <strain evidence="5">Tai18E2 / Tucson 14021-0261.01</strain>
    </source>
</reference>
<evidence type="ECO:0000256" key="3">
    <source>
        <dbReference type="SAM" id="MobiDB-lite"/>
    </source>
</evidence>
<feature type="region of interest" description="Disordered" evidence="3">
    <location>
        <begin position="127"/>
        <end position="150"/>
    </location>
</feature>
<dbReference type="SUPFAM" id="SSF82657">
    <property type="entry name" value="BolA-like"/>
    <property type="match status" value="1"/>
</dbReference>
<dbReference type="Proteomes" id="UP000002282">
    <property type="component" value="Chromosome 3R"/>
</dbReference>
<evidence type="ECO:0008006" key="6">
    <source>
        <dbReference type="Google" id="ProtNLM"/>
    </source>
</evidence>
<gene>
    <name evidence="4" type="primary">Dyak\GE23505</name>
    <name evidence="4" type="synonym">dyak_GLEANR_7286</name>
    <name evidence="4" type="synonym">GE23505</name>
    <name evidence="4" type="ORF">Dyak_GE23505</name>
</gene>
<dbReference type="EMBL" id="CM000160">
    <property type="protein sequence ID" value="EDW98911.2"/>
    <property type="molecule type" value="Genomic_DNA"/>
</dbReference>
<protein>
    <recommendedName>
        <fullName evidence="6">BolA-like protein DDB_G0274169</fullName>
    </recommendedName>
</protein>
<dbReference type="OrthoDB" id="4983at2759"/>
<reference evidence="4 5" key="2">
    <citation type="journal article" date="2007" name="PLoS Biol.">
        <title>Principles of genome evolution in the Drosophila melanogaster species group.</title>
        <authorList>
            <person name="Ranz J.M."/>
            <person name="Maurin D."/>
            <person name="Chan Y.S."/>
            <person name="von Grotthuss M."/>
            <person name="Hillier L.W."/>
            <person name="Roote J."/>
            <person name="Ashburner M."/>
            <person name="Bergman C.M."/>
        </authorList>
    </citation>
    <scope>NUCLEOTIDE SEQUENCE [LARGE SCALE GENOMIC DNA]</scope>
    <source>
        <strain evidence="5">Tai18E2 / Tucson 14021-0261.01</strain>
    </source>
</reference>
<keyword evidence="5" id="KW-1185">Reference proteome</keyword>
<feature type="compositionally biased region" description="Basic and acidic residues" evidence="3">
    <location>
        <begin position="127"/>
        <end position="140"/>
    </location>
</feature>
<dbReference type="eggNOG" id="KOG2313">
    <property type="taxonomic scope" value="Eukaryota"/>
</dbReference>
<dbReference type="HOGENOM" id="CLU_109462_3_0_1"/>
<sequence>MLNFTLRRLTGVSLRNLNQLTPTISSLGQILPRATMSQEAGQYPPIESAMRKALNTELKPVFLEVINESPQHNVPKRSESHFRVFVVSEKFNDLTLIKRHRLVNDTVKNALKAAGFEFMHALSIEAKTPKQWEPEQEPEKSPPCLGGHGK</sequence>
<dbReference type="AlphaFoldDB" id="B4PVR2"/>
<dbReference type="Pfam" id="PF01722">
    <property type="entry name" value="BolA"/>
    <property type="match status" value="1"/>
</dbReference>
<dbReference type="Gene3D" id="3.10.20.90">
    <property type="entry name" value="Phosphatidylinositol 3-kinase Catalytic Subunit, Chain A, domain 1"/>
    <property type="match status" value="1"/>
</dbReference>
<evidence type="ECO:0000256" key="2">
    <source>
        <dbReference type="RuleBase" id="RU003860"/>
    </source>
</evidence>
<evidence type="ECO:0000256" key="1">
    <source>
        <dbReference type="ARBA" id="ARBA00005578"/>
    </source>
</evidence>
<dbReference type="InterPro" id="IPR050961">
    <property type="entry name" value="BolA/IbaG_stress_morph_reg"/>
</dbReference>
<proteinExistence type="inferred from homology"/>
<dbReference type="FunFam" id="3.10.20.90:FF:000500">
    <property type="entry name" value="bolA-like protein DDB_G0274169"/>
    <property type="match status" value="1"/>
</dbReference>
<comment type="similarity">
    <text evidence="1 2">Belongs to the BolA/IbaG family.</text>
</comment>
<dbReference type="PANTHER" id="PTHR46229:SF2">
    <property type="entry name" value="BOLA-LIKE PROTEIN 1"/>
    <property type="match status" value="1"/>
</dbReference>